<dbReference type="AlphaFoldDB" id="A0AAN8GL65"/>
<organism evidence="2 3">
    <name type="scientific">Champsocephalus esox</name>
    <name type="common">pike icefish</name>
    <dbReference type="NCBI Taxonomy" id="159716"/>
    <lineage>
        <taxon>Eukaryota</taxon>
        <taxon>Metazoa</taxon>
        <taxon>Chordata</taxon>
        <taxon>Craniata</taxon>
        <taxon>Vertebrata</taxon>
        <taxon>Euteleostomi</taxon>
        <taxon>Actinopterygii</taxon>
        <taxon>Neopterygii</taxon>
        <taxon>Teleostei</taxon>
        <taxon>Neoteleostei</taxon>
        <taxon>Acanthomorphata</taxon>
        <taxon>Eupercaria</taxon>
        <taxon>Perciformes</taxon>
        <taxon>Notothenioidei</taxon>
        <taxon>Channichthyidae</taxon>
        <taxon>Champsocephalus</taxon>
    </lineage>
</organism>
<dbReference type="Proteomes" id="UP001335648">
    <property type="component" value="Unassembled WGS sequence"/>
</dbReference>
<feature type="compositionally biased region" description="Low complexity" evidence="1">
    <location>
        <begin position="420"/>
        <end position="431"/>
    </location>
</feature>
<dbReference type="EMBL" id="JAULUE010002063">
    <property type="protein sequence ID" value="KAK5881768.1"/>
    <property type="molecule type" value="Genomic_DNA"/>
</dbReference>
<gene>
    <name evidence="2" type="ORF">CesoFtcFv8_022529</name>
</gene>
<feature type="region of interest" description="Disordered" evidence="1">
    <location>
        <begin position="399"/>
        <end position="461"/>
    </location>
</feature>
<name>A0AAN8GL65_9TELE</name>
<reference evidence="2 3" key="1">
    <citation type="journal article" date="2023" name="Mol. Biol. Evol.">
        <title>Genomics of Secondarily Temperate Adaptation in the Only Non-Antarctic Icefish.</title>
        <authorList>
            <person name="Rivera-Colon A.G."/>
            <person name="Rayamajhi N."/>
            <person name="Minhas B.F."/>
            <person name="Madrigal G."/>
            <person name="Bilyk K.T."/>
            <person name="Yoon V."/>
            <person name="Hune M."/>
            <person name="Gregory S."/>
            <person name="Cheng C.H.C."/>
            <person name="Catchen J.M."/>
        </authorList>
    </citation>
    <scope>NUCLEOTIDE SEQUENCE [LARGE SCALE GENOMIC DNA]</scope>
    <source>
        <strain evidence="2">JC2023a</strain>
    </source>
</reference>
<evidence type="ECO:0000256" key="1">
    <source>
        <dbReference type="SAM" id="MobiDB-lite"/>
    </source>
</evidence>
<feature type="compositionally biased region" description="Polar residues" evidence="1">
    <location>
        <begin position="295"/>
        <end position="305"/>
    </location>
</feature>
<evidence type="ECO:0000313" key="2">
    <source>
        <dbReference type="EMBL" id="KAK5881768.1"/>
    </source>
</evidence>
<sequence length="461" mass="49861">MSGVFSRVHRVRSDPVWPRFPAIRKYQEGAAADPGAMRAPIRTYVPLTRVVGFTDVGFPTVPPLEPNLTAFFGARQASTVTGRQPMLDATKDRFVARQTDRMHQCAFQASAAANNIALLSNSMVEMSEQSKTMSSVEAEEIGKAASTALTLCAAVAVSQARIAVWATQVHRYLWLQQGNILEGAGKDLLEAPISLDGLFGPQFHTMVETMKSAAEQADDIRRHASWFQDSKQLGSLYKPAVFNQSVIRQQGTTFKSAASILTGNKQRGFSSVSVVPTHSRIKPSTAVMQEVKSTAHTSTSWSVNPPQGPVYEPSHKQRQDESRGVMQRVETPAQPFRAGPPLGCVTSNGGKGSGMASHHDYHSTTKTGTPAERCSEWRRLCLMDGWMSRLISRGYSLQFASPPPPRGDSGNTSVIPRTVPGAPDGAAGTPGKKCDFQGSSGGRKSGVLLPLFSYPEKDRGE</sequence>
<evidence type="ECO:0000313" key="3">
    <source>
        <dbReference type="Proteomes" id="UP001335648"/>
    </source>
</evidence>
<feature type="region of interest" description="Disordered" evidence="1">
    <location>
        <begin position="295"/>
        <end position="321"/>
    </location>
</feature>
<comment type="caution">
    <text evidence="2">The sequence shown here is derived from an EMBL/GenBank/DDBJ whole genome shotgun (WGS) entry which is preliminary data.</text>
</comment>
<proteinExistence type="predicted"/>
<keyword evidence="3" id="KW-1185">Reference proteome</keyword>
<accession>A0AAN8GL65</accession>
<protein>
    <submittedName>
        <fullName evidence="2">Uncharacterized protein</fullName>
    </submittedName>
</protein>